<dbReference type="InterPro" id="IPR016181">
    <property type="entry name" value="Acyl_CoA_acyltransferase"/>
</dbReference>
<feature type="domain" description="N-acetyltransferase" evidence="1">
    <location>
        <begin position="1"/>
        <end position="137"/>
    </location>
</feature>
<dbReference type="PANTHER" id="PTHR42791:SF1">
    <property type="entry name" value="N-ACETYLTRANSFERASE DOMAIN-CONTAINING PROTEIN"/>
    <property type="match status" value="1"/>
</dbReference>
<dbReference type="GO" id="GO:0016747">
    <property type="term" value="F:acyltransferase activity, transferring groups other than amino-acyl groups"/>
    <property type="evidence" value="ECO:0007669"/>
    <property type="project" value="InterPro"/>
</dbReference>
<dbReference type="InterPro" id="IPR052523">
    <property type="entry name" value="Trichothecene_AcTrans"/>
</dbReference>
<evidence type="ECO:0000313" key="2">
    <source>
        <dbReference type="EMBL" id="MPN36398.1"/>
    </source>
</evidence>
<comment type="caution">
    <text evidence="2">The sequence shown here is derived from an EMBL/GenBank/DDBJ whole genome shotgun (WGS) entry which is preliminary data.</text>
</comment>
<dbReference type="PANTHER" id="PTHR42791">
    <property type="entry name" value="GNAT FAMILY ACETYLTRANSFERASE"/>
    <property type="match status" value="1"/>
</dbReference>
<sequence length="140" mass="15792">MEGVAVWLPGEKSRMNFWGILRSGAMTCGAAIGKSSMNGFSALSKQLEPDRKRIMAGKKYIYLSIIGVHSEYQGKGYGTLLLDFIKAECDENGYYVYLETETQDNVGFYEKHGFYTEQTITVSGIDLPIWEMVRPPQSRK</sequence>
<accession>A0A645HBJ0</accession>
<gene>
    <name evidence="2" type="ORF">SDC9_183907</name>
</gene>
<dbReference type="PROSITE" id="PS51186">
    <property type="entry name" value="GNAT"/>
    <property type="match status" value="1"/>
</dbReference>
<evidence type="ECO:0000259" key="1">
    <source>
        <dbReference type="PROSITE" id="PS51186"/>
    </source>
</evidence>
<dbReference type="Pfam" id="PF13508">
    <property type="entry name" value="Acetyltransf_7"/>
    <property type="match status" value="1"/>
</dbReference>
<dbReference type="AlphaFoldDB" id="A0A645HBJ0"/>
<reference evidence="2" key="1">
    <citation type="submission" date="2019-08" db="EMBL/GenBank/DDBJ databases">
        <authorList>
            <person name="Kucharzyk K."/>
            <person name="Murdoch R.W."/>
            <person name="Higgins S."/>
            <person name="Loffler F."/>
        </authorList>
    </citation>
    <scope>NUCLEOTIDE SEQUENCE</scope>
</reference>
<name>A0A645HBJ0_9ZZZZ</name>
<dbReference type="InterPro" id="IPR000182">
    <property type="entry name" value="GNAT_dom"/>
</dbReference>
<dbReference type="Gene3D" id="3.40.630.30">
    <property type="match status" value="1"/>
</dbReference>
<dbReference type="SUPFAM" id="SSF55729">
    <property type="entry name" value="Acyl-CoA N-acyltransferases (Nat)"/>
    <property type="match status" value="1"/>
</dbReference>
<protein>
    <recommendedName>
        <fullName evidence="1">N-acetyltransferase domain-containing protein</fullName>
    </recommendedName>
</protein>
<dbReference type="CDD" id="cd04301">
    <property type="entry name" value="NAT_SF"/>
    <property type="match status" value="1"/>
</dbReference>
<proteinExistence type="predicted"/>
<organism evidence="2">
    <name type="scientific">bioreactor metagenome</name>
    <dbReference type="NCBI Taxonomy" id="1076179"/>
    <lineage>
        <taxon>unclassified sequences</taxon>
        <taxon>metagenomes</taxon>
        <taxon>ecological metagenomes</taxon>
    </lineage>
</organism>
<dbReference type="EMBL" id="VSSQ01090513">
    <property type="protein sequence ID" value="MPN36398.1"/>
    <property type="molecule type" value="Genomic_DNA"/>
</dbReference>